<feature type="transmembrane region" description="Helical" evidence="1">
    <location>
        <begin position="46"/>
        <end position="67"/>
    </location>
</feature>
<protein>
    <recommendedName>
        <fullName evidence="4">ABC-2 family transporter protein</fullName>
    </recommendedName>
</protein>
<evidence type="ECO:0000256" key="1">
    <source>
        <dbReference type="SAM" id="Phobius"/>
    </source>
</evidence>
<keyword evidence="1" id="KW-1133">Transmembrane helix</keyword>
<keyword evidence="1" id="KW-0812">Transmembrane</keyword>
<feature type="transmembrane region" description="Helical" evidence="1">
    <location>
        <begin position="454"/>
        <end position="470"/>
    </location>
</feature>
<feature type="transmembrane region" description="Helical" evidence="1">
    <location>
        <begin position="87"/>
        <end position="113"/>
    </location>
</feature>
<feature type="transmembrane region" description="Helical" evidence="1">
    <location>
        <begin position="175"/>
        <end position="196"/>
    </location>
</feature>
<keyword evidence="3" id="KW-1185">Reference proteome</keyword>
<feature type="transmembrane region" description="Helical" evidence="1">
    <location>
        <begin position="145"/>
        <end position="163"/>
    </location>
</feature>
<feature type="transmembrane region" description="Helical" evidence="1">
    <location>
        <begin position="426"/>
        <end position="447"/>
    </location>
</feature>
<keyword evidence="1" id="KW-0472">Membrane</keyword>
<feature type="transmembrane region" description="Helical" evidence="1">
    <location>
        <begin position="232"/>
        <end position="254"/>
    </location>
</feature>
<comment type="caution">
    <text evidence="2">The sequence shown here is derived from an EMBL/GenBank/DDBJ whole genome shotgun (WGS) entry which is preliminary data.</text>
</comment>
<dbReference type="EMBL" id="SJPO01000008">
    <property type="protein sequence ID" value="TWT74648.1"/>
    <property type="molecule type" value="Genomic_DNA"/>
</dbReference>
<reference evidence="2 3" key="1">
    <citation type="submission" date="2019-02" db="EMBL/GenBank/DDBJ databases">
        <title>Deep-cultivation of Planctomycetes and their phenomic and genomic characterization uncovers novel biology.</title>
        <authorList>
            <person name="Wiegand S."/>
            <person name="Jogler M."/>
            <person name="Boedeker C."/>
            <person name="Pinto D."/>
            <person name="Vollmers J."/>
            <person name="Rivas-Marin E."/>
            <person name="Kohn T."/>
            <person name="Peeters S.H."/>
            <person name="Heuer A."/>
            <person name="Rast P."/>
            <person name="Oberbeckmann S."/>
            <person name="Bunk B."/>
            <person name="Jeske O."/>
            <person name="Meyerdierks A."/>
            <person name="Storesund J.E."/>
            <person name="Kallscheuer N."/>
            <person name="Luecker S."/>
            <person name="Lage O.M."/>
            <person name="Pohl T."/>
            <person name="Merkel B.J."/>
            <person name="Hornburger P."/>
            <person name="Mueller R.-W."/>
            <person name="Bruemmer F."/>
            <person name="Labrenz M."/>
            <person name="Spormann A.M."/>
            <person name="Op Den Camp H."/>
            <person name="Overmann J."/>
            <person name="Amann R."/>
            <person name="Jetten M.S.M."/>
            <person name="Mascher T."/>
            <person name="Medema M.H."/>
            <person name="Devos D.P."/>
            <person name="Kaster A.-K."/>
            <person name="Ovreas L."/>
            <person name="Rohde M."/>
            <person name="Galperin M.Y."/>
            <person name="Jogler C."/>
        </authorList>
    </citation>
    <scope>NUCLEOTIDE SEQUENCE [LARGE SCALE GENOMIC DNA]</scope>
    <source>
        <strain evidence="2 3">Pla123a</strain>
    </source>
</reference>
<feature type="transmembrane region" description="Helical" evidence="1">
    <location>
        <begin position="482"/>
        <end position="504"/>
    </location>
</feature>
<gene>
    <name evidence="2" type="ORF">Pla123a_34720</name>
</gene>
<dbReference type="AlphaFoldDB" id="A0A5C5YIE7"/>
<feature type="transmembrane region" description="Helical" evidence="1">
    <location>
        <begin position="342"/>
        <end position="362"/>
    </location>
</feature>
<organism evidence="2 3">
    <name type="scientific">Posidoniimonas polymericola</name>
    <dbReference type="NCBI Taxonomy" id="2528002"/>
    <lineage>
        <taxon>Bacteria</taxon>
        <taxon>Pseudomonadati</taxon>
        <taxon>Planctomycetota</taxon>
        <taxon>Planctomycetia</taxon>
        <taxon>Pirellulales</taxon>
        <taxon>Lacipirellulaceae</taxon>
        <taxon>Posidoniimonas</taxon>
    </lineage>
</organism>
<evidence type="ECO:0008006" key="4">
    <source>
        <dbReference type="Google" id="ProtNLM"/>
    </source>
</evidence>
<proteinExistence type="predicted"/>
<sequence>MNSPWLNLLWKEWREHQWRCLALLFILACLMLLTKPDNLRDWADSLMIVWMLGIPFGLFVGAAVGAGENSRGTMPFATAQPAPLWKLAIAKLLAGGVACVTPGMLIIAAFYGLDFWGGTISQELAGGFRHQIQPVGSGFLDPLTFYLYLTLVTTLSIYLWTAALAVNSSDEVRGAVWALGFFAVWLAFLATIAFAMQKLAVPSGRGTGAMSLLAMFGPLGPAAILNPRDLQVPWLLGISGVVHLVVAVAFVRFFGRPIFAAISRNRPTTSLPELAPSYLPPPFRSTARALAWKELRECGPIAGAAVAASLMIGSVIVVAAIIESPDWLLQAHHRRELATMLVAPLLYLGPLAAAIMGIGVTLRDLSPQLNTFWRSRPIPADHAFWIPVATGGALLMICFALPAWGLVTWAGGVFESGNNAAKSQELIGIGAAALLLFFAAGACAAAATRDAVRAAILSLGISLVPVVWTGEILDRQGIITEVWQVMAVLGGIALTAILAAWVLFRSDWPVRG</sequence>
<name>A0A5C5YIE7_9BACT</name>
<evidence type="ECO:0000313" key="3">
    <source>
        <dbReference type="Proteomes" id="UP000318478"/>
    </source>
</evidence>
<evidence type="ECO:0000313" key="2">
    <source>
        <dbReference type="EMBL" id="TWT74648.1"/>
    </source>
</evidence>
<feature type="transmembrane region" description="Helical" evidence="1">
    <location>
        <begin position="383"/>
        <end position="406"/>
    </location>
</feature>
<feature type="transmembrane region" description="Helical" evidence="1">
    <location>
        <begin position="16"/>
        <end position="34"/>
    </location>
</feature>
<accession>A0A5C5YIE7</accession>
<dbReference type="Proteomes" id="UP000318478">
    <property type="component" value="Unassembled WGS sequence"/>
</dbReference>
<feature type="transmembrane region" description="Helical" evidence="1">
    <location>
        <begin position="301"/>
        <end position="322"/>
    </location>
</feature>